<keyword evidence="3" id="KW-1185">Reference proteome</keyword>
<evidence type="ECO:0000256" key="1">
    <source>
        <dbReference type="SAM" id="MobiDB-lite"/>
    </source>
</evidence>
<feature type="region of interest" description="Disordered" evidence="1">
    <location>
        <begin position="45"/>
        <end position="64"/>
    </location>
</feature>
<dbReference type="Proteomes" id="UP000324222">
    <property type="component" value="Unassembled WGS sequence"/>
</dbReference>
<proteinExistence type="predicted"/>
<gene>
    <name evidence="2" type="ORF">E2C01_079469</name>
</gene>
<protein>
    <submittedName>
        <fullName evidence="2">Uncharacterized protein</fullName>
    </submittedName>
</protein>
<dbReference type="EMBL" id="VSRR010066228">
    <property type="protein sequence ID" value="MPC84722.1"/>
    <property type="molecule type" value="Genomic_DNA"/>
</dbReference>
<name>A0A5B7ILL6_PORTR</name>
<dbReference type="AlphaFoldDB" id="A0A5B7ILL6"/>
<reference evidence="2 3" key="1">
    <citation type="submission" date="2019-05" db="EMBL/GenBank/DDBJ databases">
        <title>Another draft genome of Portunus trituberculatus and its Hox gene families provides insights of decapod evolution.</title>
        <authorList>
            <person name="Jeong J.-H."/>
            <person name="Song I."/>
            <person name="Kim S."/>
            <person name="Choi T."/>
            <person name="Kim D."/>
            <person name="Ryu S."/>
            <person name="Kim W."/>
        </authorList>
    </citation>
    <scope>NUCLEOTIDE SEQUENCE [LARGE SCALE GENOMIC DNA]</scope>
    <source>
        <tissue evidence="2">Muscle</tissue>
    </source>
</reference>
<organism evidence="2 3">
    <name type="scientific">Portunus trituberculatus</name>
    <name type="common">Swimming crab</name>
    <name type="synonym">Neptunus trituberculatus</name>
    <dbReference type="NCBI Taxonomy" id="210409"/>
    <lineage>
        <taxon>Eukaryota</taxon>
        <taxon>Metazoa</taxon>
        <taxon>Ecdysozoa</taxon>
        <taxon>Arthropoda</taxon>
        <taxon>Crustacea</taxon>
        <taxon>Multicrustacea</taxon>
        <taxon>Malacostraca</taxon>
        <taxon>Eumalacostraca</taxon>
        <taxon>Eucarida</taxon>
        <taxon>Decapoda</taxon>
        <taxon>Pleocyemata</taxon>
        <taxon>Brachyura</taxon>
        <taxon>Eubrachyura</taxon>
        <taxon>Portunoidea</taxon>
        <taxon>Portunidae</taxon>
        <taxon>Portuninae</taxon>
        <taxon>Portunus</taxon>
    </lineage>
</organism>
<evidence type="ECO:0000313" key="2">
    <source>
        <dbReference type="EMBL" id="MPC84722.1"/>
    </source>
</evidence>
<sequence>MRGVVFSFLHSPSVSFTSPSWGGGSLRGPSPRSYLSRTVPPLISRRVDNCPNPNSNSSPTRLLCHQPPQRYRHALILSLLLSRSGSYHMRLTRHHMSVFVPQEELNILS</sequence>
<comment type="caution">
    <text evidence="2">The sequence shown here is derived from an EMBL/GenBank/DDBJ whole genome shotgun (WGS) entry which is preliminary data.</text>
</comment>
<evidence type="ECO:0000313" key="3">
    <source>
        <dbReference type="Proteomes" id="UP000324222"/>
    </source>
</evidence>
<accession>A0A5B7ILL6</accession>